<dbReference type="Proteomes" id="UP000025238">
    <property type="component" value="Chromosome"/>
</dbReference>
<dbReference type="Pfam" id="PF11462">
    <property type="entry name" value="DUF3203"/>
    <property type="match status" value="1"/>
</dbReference>
<dbReference type="OrthoDB" id="6953553at2"/>
<dbReference type="EMBL" id="CP007509">
    <property type="protein sequence ID" value="AHY43878.1"/>
    <property type="molecule type" value="Genomic_DNA"/>
</dbReference>
<dbReference type="KEGG" id="pstu:UIB01_15920"/>
<name>A0A023WUR9_STUST</name>
<organism evidence="1 2">
    <name type="scientific">Stutzerimonas stutzeri</name>
    <name type="common">Pseudomonas stutzeri</name>
    <dbReference type="NCBI Taxonomy" id="316"/>
    <lineage>
        <taxon>Bacteria</taxon>
        <taxon>Pseudomonadati</taxon>
        <taxon>Pseudomonadota</taxon>
        <taxon>Gammaproteobacteria</taxon>
        <taxon>Pseudomonadales</taxon>
        <taxon>Pseudomonadaceae</taxon>
        <taxon>Stutzerimonas</taxon>
    </lineage>
</organism>
<gene>
    <name evidence="1" type="ORF">UIB01_15920</name>
</gene>
<dbReference type="Gene3D" id="3.40.1170.40">
    <property type="entry name" value="Protein of unknown function DUF3203"/>
    <property type="match status" value="1"/>
</dbReference>
<protein>
    <submittedName>
        <fullName evidence="1">Uncharacterized protein</fullName>
    </submittedName>
</protein>
<accession>A0A023WUR9</accession>
<reference evidence="1 2" key="1">
    <citation type="submission" date="2014-03" db="EMBL/GenBank/DDBJ databases">
        <title>Complete genome sequence of Pseudomonas stutzeri 19SMN4.</title>
        <authorList>
            <person name="Brunet-Galmes I."/>
            <person name="Nogales B."/>
            <person name="Busquets A."/>
            <person name="Pena A."/>
            <person name="Gomila M."/>
            <person name="Garcia-Valdes E."/>
            <person name="Lalucat J."/>
            <person name="Bennasar A."/>
            <person name="Bosch R."/>
        </authorList>
    </citation>
    <scope>NUCLEOTIDE SEQUENCE [LARGE SCALE GENOMIC DNA]</scope>
    <source>
        <strain evidence="1 2">19SMN4</strain>
    </source>
</reference>
<sequence>MTVDIDTTTGTCCVVINGNTHRSALMDVRITTDPQARMSVMNIDGTSIHVPEDEAEHLIAAGAVDDRSNLVADD</sequence>
<evidence type="ECO:0000313" key="2">
    <source>
        <dbReference type="Proteomes" id="UP000025238"/>
    </source>
</evidence>
<dbReference type="AlphaFoldDB" id="A0A023WUR9"/>
<evidence type="ECO:0000313" key="1">
    <source>
        <dbReference type="EMBL" id="AHY43878.1"/>
    </source>
</evidence>
<dbReference type="InterPro" id="IPR038079">
    <property type="entry name" value="PA2021-like_sf"/>
</dbReference>
<dbReference type="InterPro" id="IPR021564">
    <property type="entry name" value="DUF3203"/>
</dbReference>
<proteinExistence type="predicted"/>
<dbReference type="PATRIC" id="fig|316.97.peg.3184"/>
<dbReference type="SUPFAM" id="SSF141447">
    <property type="entry name" value="PA2021-like"/>
    <property type="match status" value="1"/>
</dbReference>